<protein>
    <submittedName>
        <fullName evidence="2">Uncharacterized protein</fullName>
    </submittedName>
</protein>
<keyword evidence="3" id="KW-1185">Reference proteome</keyword>
<evidence type="ECO:0000256" key="1">
    <source>
        <dbReference type="SAM" id="MobiDB-lite"/>
    </source>
</evidence>
<reference evidence="2" key="1">
    <citation type="journal article" date="2023" name="Plant J.">
        <title>The genome of the king protea, Protea cynaroides.</title>
        <authorList>
            <person name="Chang J."/>
            <person name="Duong T.A."/>
            <person name="Schoeman C."/>
            <person name="Ma X."/>
            <person name="Roodt D."/>
            <person name="Barker N."/>
            <person name="Li Z."/>
            <person name="Van de Peer Y."/>
            <person name="Mizrachi E."/>
        </authorList>
    </citation>
    <scope>NUCLEOTIDE SEQUENCE</scope>
    <source>
        <tissue evidence="2">Young leaves</tissue>
    </source>
</reference>
<feature type="compositionally biased region" description="Basic and acidic residues" evidence="1">
    <location>
        <begin position="112"/>
        <end position="123"/>
    </location>
</feature>
<sequence>MREKPNSAAEIVAISLVKFSESTNLSDVIRDLSAGHSHCEVDDLAVLLLPLAMQKEKHQRQLWWLKTTVSPPQHRSSSVSIPAALPQPPPLLHPLTKDASSFTCPGGGGLEPWRKGKEERKELTGITAQERSQARSLRTKVISVSVSQRVKEGCLRK</sequence>
<feature type="region of interest" description="Disordered" evidence="1">
    <location>
        <begin position="75"/>
        <end position="131"/>
    </location>
</feature>
<evidence type="ECO:0000313" key="2">
    <source>
        <dbReference type="EMBL" id="KAJ4968079.1"/>
    </source>
</evidence>
<gene>
    <name evidence="2" type="ORF">NE237_014780</name>
</gene>
<name>A0A9Q0KCW3_9MAGN</name>
<dbReference type="Proteomes" id="UP001141806">
    <property type="component" value="Unassembled WGS sequence"/>
</dbReference>
<dbReference type="AlphaFoldDB" id="A0A9Q0KCW3"/>
<accession>A0A9Q0KCW3</accession>
<evidence type="ECO:0000313" key="3">
    <source>
        <dbReference type="Proteomes" id="UP001141806"/>
    </source>
</evidence>
<comment type="caution">
    <text evidence="2">The sequence shown here is derived from an EMBL/GenBank/DDBJ whole genome shotgun (WGS) entry which is preliminary data.</text>
</comment>
<organism evidence="2 3">
    <name type="scientific">Protea cynaroides</name>
    <dbReference type="NCBI Taxonomy" id="273540"/>
    <lineage>
        <taxon>Eukaryota</taxon>
        <taxon>Viridiplantae</taxon>
        <taxon>Streptophyta</taxon>
        <taxon>Embryophyta</taxon>
        <taxon>Tracheophyta</taxon>
        <taxon>Spermatophyta</taxon>
        <taxon>Magnoliopsida</taxon>
        <taxon>Proteales</taxon>
        <taxon>Proteaceae</taxon>
        <taxon>Protea</taxon>
    </lineage>
</organism>
<proteinExistence type="predicted"/>
<dbReference type="EMBL" id="JAMYWD010000006">
    <property type="protein sequence ID" value="KAJ4968079.1"/>
    <property type="molecule type" value="Genomic_DNA"/>
</dbReference>